<dbReference type="InterPro" id="IPR014756">
    <property type="entry name" value="Ig_E-set"/>
</dbReference>
<evidence type="ECO:0000256" key="3">
    <source>
        <dbReference type="ARBA" id="ARBA00004971"/>
    </source>
</evidence>
<name>A0ABM1N2K8_NICVS</name>
<gene>
    <name evidence="12" type="primary">LOC108565892</name>
</gene>
<dbReference type="PROSITE" id="PS00191">
    <property type="entry name" value="CYTOCHROME_B5_1"/>
    <property type="match status" value="1"/>
</dbReference>
<dbReference type="SUPFAM" id="SSF56524">
    <property type="entry name" value="Oxidoreductase molybdopterin-binding domain"/>
    <property type="match status" value="1"/>
</dbReference>
<proteinExistence type="predicted"/>
<protein>
    <recommendedName>
        <fullName evidence="4">sulfite oxidase</fullName>
        <ecNumber evidence="4">1.8.3.1</ecNumber>
    </recommendedName>
</protein>
<keyword evidence="6" id="KW-0349">Heme</keyword>
<keyword evidence="5" id="KW-0500">Molybdenum</keyword>
<dbReference type="InterPro" id="IPR000572">
    <property type="entry name" value="OxRdtase_Mopterin-bd_dom"/>
</dbReference>
<evidence type="ECO:0000313" key="12">
    <source>
        <dbReference type="RefSeq" id="XP_017781058.1"/>
    </source>
</evidence>
<dbReference type="PROSITE" id="PS50255">
    <property type="entry name" value="CYTOCHROME_B5_2"/>
    <property type="match status" value="1"/>
</dbReference>
<dbReference type="EC" id="1.8.3.1" evidence="4"/>
<dbReference type="InterPro" id="IPR001199">
    <property type="entry name" value="Cyt_B5-like_heme/steroid-bd"/>
</dbReference>
<dbReference type="PANTHER" id="PTHR19372:SF7">
    <property type="entry name" value="SULFITE OXIDASE, MITOCHONDRIAL"/>
    <property type="match status" value="1"/>
</dbReference>
<dbReference type="PRINTS" id="PR00407">
    <property type="entry name" value="EUMOPTERIN"/>
</dbReference>
<evidence type="ECO:0000256" key="9">
    <source>
        <dbReference type="ARBA" id="ARBA00023004"/>
    </source>
</evidence>
<dbReference type="Pfam" id="PF00173">
    <property type="entry name" value="Cyt-b5"/>
    <property type="match status" value="1"/>
</dbReference>
<evidence type="ECO:0000256" key="4">
    <source>
        <dbReference type="ARBA" id="ARBA00012505"/>
    </source>
</evidence>
<dbReference type="SMART" id="SM01117">
    <property type="entry name" value="Cyt-b5"/>
    <property type="match status" value="1"/>
</dbReference>
<dbReference type="GeneID" id="108565892"/>
<dbReference type="SUPFAM" id="SSF55856">
    <property type="entry name" value="Cytochrome b5-like heme/steroid binding domain"/>
    <property type="match status" value="1"/>
</dbReference>
<dbReference type="InterPro" id="IPR036400">
    <property type="entry name" value="Cyt_B5-like_heme/steroid_sf"/>
</dbReference>
<evidence type="ECO:0000313" key="11">
    <source>
        <dbReference type="Proteomes" id="UP000695000"/>
    </source>
</evidence>
<accession>A0ABM1N2K8</accession>
<organism evidence="11 12">
    <name type="scientific">Nicrophorus vespilloides</name>
    <name type="common">Boreal carrion beetle</name>
    <dbReference type="NCBI Taxonomy" id="110193"/>
    <lineage>
        <taxon>Eukaryota</taxon>
        <taxon>Metazoa</taxon>
        <taxon>Ecdysozoa</taxon>
        <taxon>Arthropoda</taxon>
        <taxon>Hexapoda</taxon>
        <taxon>Insecta</taxon>
        <taxon>Pterygota</taxon>
        <taxon>Neoptera</taxon>
        <taxon>Endopterygota</taxon>
        <taxon>Coleoptera</taxon>
        <taxon>Polyphaga</taxon>
        <taxon>Staphyliniformia</taxon>
        <taxon>Silphidae</taxon>
        <taxon>Nicrophorinae</taxon>
        <taxon>Nicrophorus</taxon>
    </lineage>
</organism>
<dbReference type="Gene3D" id="3.10.120.10">
    <property type="entry name" value="Cytochrome b5-like heme/steroid binding domain"/>
    <property type="match status" value="1"/>
</dbReference>
<dbReference type="InterPro" id="IPR005066">
    <property type="entry name" value="MoCF_OxRdtse_dimer"/>
</dbReference>
<evidence type="ECO:0000256" key="5">
    <source>
        <dbReference type="ARBA" id="ARBA00022505"/>
    </source>
</evidence>
<dbReference type="Pfam" id="PF00174">
    <property type="entry name" value="Oxidored_molyb"/>
    <property type="match status" value="1"/>
</dbReference>
<evidence type="ECO:0000256" key="2">
    <source>
        <dbReference type="ARBA" id="ARBA00004678"/>
    </source>
</evidence>
<dbReference type="Gene3D" id="3.90.420.10">
    <property type="entry name" value="Oxidoreductase, molybdopterin-binding domain"/>
    <property type="match status" value="1"/>
</dbReference>
<evidence type="ECO:0000256" key="8">
    <source>
        <dbReference type="ARBA" id="ARBA00023002"/>
    </source>
</evidence>
<dbReference type="RefSeq" id="XP_017781058.1">
    <property type="nucleotide sequence ID" value="XM_017925569.1"/>
</dbReference>
<dbReference type="InterPro" id="IPR008335">
    <property type="entry name" value="Mopterin_OxRdtase_euk"/>
</dbReference>
<dbReference type="Gene3D" id="2.60.40.650">
    <property type="match status" value="1"/>
</dbReference>
<dbReference type="Proteomes" id="UP000695000">
    <property type="component" value="Unplaced"/>
</dbReference>
<sequence length="557" mass="62244">MKAAFKGFTRFRLAHRTVLSQSAKSISTAGGNGYEEGRKWNSAQNIAISSAAATWLAYEVYERNKNRVFLKEAKNDEVAIEPGKFVDGLPSYTLDEVAKHASVETRIWVTFKQGVYDITKFVTEHPGGEQILLAAGSSVEPFWMLYGVHKSNFVYEILESMRIGNLSEEDAKEAIKDMSDPYHNDPKRHKILKPASVKPFNAEPPSSILVDNFITPNDLFYVRNHLPVPEIDPETYELEIEFEGKTKTVILSLDDIKKFPKHTVTMSIMCAGNRRTEMTKIKAVKGLGWGNAAIGNAQWTGAKLRDVLTAAGYDVDSDEYKHIHFEGLDTDPTSKPYGASIPSWKGVDKRGEVILAYEMNGVPIPRDHGYPIRAIVPGVVGARNVKWLGRIFLSSEESDSHWQQNDYKGFSPSTDWDTVDFTKSPAIQELPVISSICKPIANQTVTVVDGHITVQGYAWSGGGMKIVRVDVTADGGDTWHVATFDGQDSNDPPQHWAWTLWTAKIPIPDGTENVELWAKAVDSNYNTQPESFKNIWNLRGVLSNAYHRVPINLQREK</sequence>
<keyword evidence="9" id="KW-0408">Iron</keyword>
<evidence type="ECO:0000256" key="7">
    <source>
        <dbReference type="ARBA" id="ARBA00022723"/>
    </source>
</evidence>
<dbReference type="SUPFAM" id="SSF81296">
    <property type="entry name" value="E set domains"/>
    <property type="match status" value="1"/>
</dbReference>
<reference evidence="12" key="1">
    <citation type="submission" date="2025-08" db="UniProtKB">
        <authorList>
            <consortium name="RefSeq"/>
        </authorList>
    </citation>
    <scope>IDENTIFICATION</scope>
    <source>
        <tissue evidence="12">Whole Larva</tissue>
    </source>
</reference>
<keyword evidence="8" id="KW-0560">Oxidoreductase</keyword>
<dbReference type="PANTHER" id="PTHR19372">
    <property type="entry name" value="SULFITE REDUCTASE"/>
    <property type="match status" value="1"/>
</dbReference>
<evidence type="ECO:0000259" key="10">
    <source>
        <dbReference type="PROSITE" id="PS50255"/>
    </source>
</evidence>
<comment type="pathway">
    <text evidence="3">Energy metabolism; sulfur metabolism.</text>
</comment>
<dbReference type="CDD" id="cd02111">
    <property type="entry name" value="eukary_SO_Moco"/>
    <property type="match status" value="1"/>
</dbReference>
<keyword evidence="11" id="KW-1185">Reference proteome</keyword>
<dbReference type="InterPro" id="IPR036374">
    <property type="entry name" value="OxRdtase_Mopterin-bd_sf"/>
</dbReference>
<evidence type="ECO:0000256" key="6">
    <source>
        <dbReference type="ARBA" id="ARBA00022617"/>
    </source>
</evidence>
<dbReference type="Pfam" id="PF03404">
    <property type="entry name" value="Mo-co_dimer"/>
    <property type="match status" value="1"/>
</dbReference>
<feature type="domain" description="Cytochrome b5 heme-binding" evidence="10">
    <location>
        <begin position="89"/>
        <end position="167"/>
    </location>
</feature>
<keyword evidence="7" id="KW-0479">Metal-binding</keyword>
<dbReference type="InterPro" id="IPR018506">
    <property type="entry name" value="Cyt_B5_heme-BS"/>
</dbReference>
<evidence type="ECO:0000256" key="1">
    <source>
        <dbReference type="ARBA" id="ARBA00001924"/>
    </source>
</evidence>
<comment type="cofactor">
    <cofactor evidence="1">
        <name>Mo-molybdopterin</name>
        <dbReference type="ChEBI" id="CHEBI:71302"/>
    </cofactor>
</comment>
<comment type="pathway">
    <text evidence="2">Sulfur metabolism.</text>
</comment>